<protein>
    <submittedName>
        <fullName evidence="1">Uncharacterized protein</fullName>
    </submittedName>
</protein>
<name>A0ABM9NY13_9FLAO</name>
<proteinExistence type="predicted"/>
<gene>
    <name evidence="1" type="ORF">TD3509T_1495</name>
</gene>
<organism evidence="1 2">
    <name type="scientific">Tenacibaculum dicentrarchi</name>
    <dbReference type="NCBI Taxonomy" id="669041"/>
    <lineage>
        <taxon>Bacteria</taxon>
        <taxon>Pseudomonadati</taxon>
        <taxon>Bacteroidota</taxon>
        <taxon>Flavobacteriia</taxon>
        <taxon>Flavobacteriales</taxon>
        <taxon>Flavobacteriaceae</taxon>
        <taxon>Tenacibaculum</taxon>
    </lineage>
</organism>
<keyword evidence="2" id="KW-1185">Reference proteome</keyword>
<sequence>MNKISDSDLKLIDIPENNNLTQAGQFAHSIDKLDTFEKIAEISKKVKSKINSNDYENLTLRSLRISLFFYFRALRHTQSDPDKDLINKHLELIRQRLK</sequence>
<dbReference type="EMBL" id="OZ038524">
    <property type="protein sequence ID" value="CAL2083208.1"/>
    <property type="molecule type" value="Genomic_DNA"/>
</dbReference>
<dbReference type="RefSeq" id="WP_145993563.1">
    <property type="nucleotide sequence ID" value="NZ_OZ038524.1"/>
</dbReference>
<dbReference type="Proteomes" id="UP001497514">
    <property type="component" value="Chromosome"/>
</dbReference>
<accession>A0ABM9NY13</accession>
<reference evidence="1 2" key="1">
    <citation type="submission" date="2024-05" db="EMBL/GenBank/DDBJ databases">
        <authorList>
            <person name="Duchaud E."/>
        </authorList>
    </citation>
    <scope>NUCLEOTIDE SEQUENCE [LARGE SCALE GENOMIC DNA]</scope>
    <source>
        <strain evidence="1">Ena-SAMPLE-TAB-13-05-2024-13:56:06:370-140309</strain>
    </source>
</reference>
<evidence type="ECO:0000313" key="2">
    <source>
        <dbReference type="Proteomes" id="UP001497514"/>
    </source>
</evidence>
<evidence type="ECO:0000313" key="1">
    <source>
        <dbReference type="EMBL" id="CAL2083208.1"/>
    </source>
</evidence>